<evidence type="ECO:0000313" key="1">
    <source>
        <dbReference type="EMBL" id="MBS9476685.1"/>
    </source>
</evidence>
<comment type="caution">
    <text evidence="1">The sequence shown here is derived from an EMBL/GenBank/DDBJ whole genome shotgun (WGS) entry which is preliminary data.</text>
</comment>
<accession>A0ABS5R4T2</accession>
<name>A0ABS5R4T2_9HYPH</name>
<sequence>MTHEERNQEILKAIKEVTERVNVSKKAARDFLIQGGIYTKKGKLRAEFGGVRPKKNPESA</sequence>
<protein>
    <recommendedName>
        <fullName evidence="3">Histone H1</fullName>
    </recommendedName>
</protein>
<organism evidence="1 2">
    <name type="scientific">Ancylobacter radicis</name>
    <dbReference type="NCBI Taxonomy" id="2836179"/>
    <lineage>
        <taxon>Bacteria</taxon>
        <taxon>Pseudomonadati</taxon>
        <taxon>Pseudomonadota</taxon>
        <taxon>Alphaproteobacteria</taxon>
        <taxon>Hyphomicrobiales</taxon>
        <taxon>Xanthobacteraceae</taxon>
        <taxon>Ancylobacter</taxon>
    </lineage>
</organism>
<keyword evidence="2" id="KW-1185">Reference proteome</keyword>
<evidence type="ECO:0008006" key="3">
    <source>
        <dbReference type="Google" id="ProtNLM"/>
    </source>
</evidence>
<gene>
    <name evidence="1" type="ORF">KIP89_06165</name>
</gene>
<evidence type="ECO:0000313" key="2">
    <source>
        <dbReference type="Proteomes" id="UP001166585"/>
    </source>
</evidence>
<reference evidence="1" key="1">
    <citation type="submission" date="2021-05" db="EMBL/GenBank/DDBJ databases">
        <authorList>
            <person name="Sun Q."/>
            <person name="Inoue M."/>
        </authorList>
    </citation>
    <scope>NUCLEOTIDE SEQUENCE</scope>
    <source>
        <strain evidence="1">VKM B-3255</strain>
    </source>
</reference>
<proteinExistence type="predicted"/>
<dbReference type="EMBL" id="JAHCQH010000015">
    <property type="protein sequence ID" value="MBS9476685.1"/>
    <property type="molecule type" value="Genomic_DNA"/>
</dbReference>
<dbReference type="Proteomes" id="UP001166585">
    <property type="component" value="Unassembled WGS sequence"/>
</dbReference>
<dbReference type="RefSeq" id="WP_213754544.1">
    <property type="nucleotide sequence ID" value="NZ_JAHCQH010000015.1"/>
</dbReference>